<feature type="transmembrane region" description="Helical" evidence="1">
    <location>
        <begin position="54"/>
        <end position="78"/>
    </location>
</feature>
<reference evidence="2 3" key="1">
    <citation type="journal article" date="2023" name="Antonie Van Leeuwenhoek">
        <title>Mesoterricola silvestris gen. nov., sp. nov., Mesoterricola sediminis sp. nov., Geothrix oryzae sp. nov., Geothrix edaphica sp. nov., Geothrix rubra sp. nov., and Geothrix limicola sp. nov., six novel members of Acidobacteriota isolated from soils.</title>
        <authorList>
            <person name="Itoh H."/>
            <person name="Sugisawa Y."/>
            <person name="Mise K."/>
            <person name="Xu Z."/>
            <person name="Kuniyasu M."/>
            <person name="Ushijima N."/>
            <person name="Kawano K."/>
            <person name="Kobayashi E."/>
            <person name="Shiratori Y."/>
            <person name="Masuda Y."/>
            <person name="Senoo K."/>
        </authorList>
    </citation>
    <scope>NUCLEOTIDE SEQUENCE [LARGE SCALE GENOMIC DNA]</scope>
    <source>
        <strain evidence="2 3">Red804</strain>
    </source>
</reference>
<name>A0ABQ5QCW5_9BACT</name>
<feature type="transmembrane region" description="Helical" evidence="1">
    <location>
        <begin position="12"/>
        <end position="34"/>
    </location>
</feature>
<keyword evidence="1" id="KW-0812">Transmembrane</keyword>
<feature type="transmembrane region" description="Helical" evidence="1">
    <location>
        <begin position="90"/>
        <end position="110"/>
    </location>
</feature>
<feature type="transmembrane region" description="Helical" evidence="1">
    <location>
        <begin position="122"/>
        <end position="142"/>
    </location>
</feature>
<evidence type="ECO:0000256" key="1">
    <source>
        <dbReference type="SAM" id="Phobius"/>
    </source>
</evidence>
<evidence type="ECO:0000313" key="2">
    <source>
        <dbReference type="EMBL" id="GLH72409.1"/>
    </source>
</evidence>
<sequence>MNEHEIAKGLEVWILQNLLNASILMGIMVSGLLLAQGYYRELNRHLNLRVSRELWNLFTVILADVLLVGMFLVGYVVLNPDIMADIKMAVPFYPVASLLFAAALILRLFKGGHEAGTSSFNWALRLSLAANAINMVGFTFVAEAASDEYLARHASPFWTYLKTHLRSNADPIGLEVAQATFFICFPILLLLCAWAVKSAMVKMKQPRAKE</sequence>
<protein>
    <submittedName>
        <fullName evidence="2">Uncharacterized protein</fullName>
    </submittedName>
</protein>
<comment type="caution">
    <text evidence="2">The sequence shown here is derived from an EMBL/GenBank/DDBJ whole genome shotgun (WGS) entry which is preliminary data.</text>
</comment>
<organism evidence="2 3">
    <name type="scientific">Geothrix limicola</name>
    <dbReference type="NCBI Taxonomy" id="2927978"/>
    <lineage>
        <taxon>Bacteria</taxon>
        <taxon>Pseudomonadati</taxon>
        <taxon>Acidobacteriota</taxon>
        <taxon>Holophagae</taxon>
        <taxon>Holophagales</taxon>
        <taxon>Holophagaceae</taxon>
        <taxon>Geothrix</taxon>
    </lineage>
</organism>
<gene>
    <name evidence="2" type="ORF">GETHLI_09110</name>
</gene>
<keyword evidence="1" id="KW-1133">Transmembrane helix</keyword>
<proteinExistence type="predicted"/>
<accession>A0ABQ5QCW5</accession>
<dbReference type="Proteomes" id="UP001165069">
    <property type="component" value="Unassembled WGS sequence"/>
</dbReference>
<keyword evidence="3" id="KW-1185">Reference proteome</keyword>
<evidence type="ECO:0000313" key="3">
    <source>
        <dbReference type="Proteomes" id="UP001165069"/>
    </source>
</evidence>
<dbReference type="RefSeq" id="WP_285570947.1">
    <property type="nucleotide sequence ID" value="NZ_BSDE01000001.1"/>
</dbReference>
<dbReference type="EMBL" id="BSDE01000001">
    <property type="protein sequence ID" value="GLH72409.1"/>
    <property type="molecule type" value="Genomic_DNA"/>
</dbReference>
<keyword evidence="1" id="KW-0472">Membrane</keyword>
<feature type="transmembrane region" description="Helical" evidence="1">
    <location>
        <begin position="176"/>
        <end position="196"/>
    </location>
</feature>